<dbReference type="PROSITE" id="PS50105">
    <property type="entry name" value="SAM_DOMAIN"/>
    <property type="match status" value="2"/>
</dbReference>
<dbReference type="InterPro" id="IPR036770">
    <property type="entry name" value="Ankyrin_rpt-contain_sf"/>
</dbReference>
<dbReference type="CDD" id="cd09498">
    <property type="entry name" value="SAM_caskin1_2_repeat2"/>
    <property type="match status" value="1"/>
</dbReference>
<feature type="domain" description="SH3" evidence="7">
    <location>
        <begin position="259"/>
        <end position="324"/>
    </location>
</feature>
<dbReference type="SUPFAM" id="SSF48403">
    <property type="entry name" value="Ankyrin repeat"/>
    <property type="match status" value="1"/>
</dbReference>
<evidence type="ECO:0000313" key="10">
    <source>
        <dbReference type="Proteomes" id="UP000245119"/>
    </source>
</evidence>
<dbReference type="Gene3D" id="1.25.40.20">
    <property type="entry name" value="Ankyrin repeat-containing domain"/>
    <property type="match status" value="2"/>
</dbReference>
<evidence type="ECO:0008006" key="11">
    <source>
        <dbReference type="Google" id="ProtNLM"/>
    </source>
</evidence>
<evidence type="ECO:0000256" key="4">
    <source>
        <dbReference type="PROSITE-ProRule" id="PRU00023"/>
    </source>
</evidence>
<gene>
    <name evidence="9" type="ORF">C0Q70_00256</name>
</gene>
<dbReference type="PRINTS" id="PR01415">
    <property type="entry name" value="ANKYRIN"/>
</dbReference>
<dbReference type="SMART" id="SM00326">
    <property type="entry name" value="SH3"/>
    <property type="match status" value="1"/>
</dbReference>
<dbReference type="OrthoDB" id="5314041at2759"/>
<evidence type="ECO:0000256" key="3">
    <source>
        <dbReference type="ARBA" id="ARBA00023043"/>
    </source>
</evidence>
<dbReference type="SUPFAM" id="SSF50044">
    <property type="entry name" value="SH3-domain"/>
    <property type="match status" value="1"/>
</dbReference>
<dbReference type="Pfam" id="PF12796">
    <property type="entry name" value="Ank_2"/>
    <property type="match status" value="2"/>
</dbReference>
<dbReference type="Gene3D" id="2.30.30.40">
    <property type="entry name" value="SH3 Domains"/>
    <property type="match status" value="1"/>
</dbReference>
<dbReference type="SMART" id="SM00248">
    <property type="entry name" value="ANK"/>
    <property type="match status" value="6"/>
</dbReference>
<evidence type="ECO:0000259" key="7">
    <source>
        <dbReference type="PROSITE" id="PS50002"/>
    </source>
</evidence>
<evidence type="ECO:0000256" key="6">
    <source>
        <dbReference type="SAM" id="MobiDB-lite"/>
    </source>
</evidence>
<dbReference type="PANTHER" id="PTHR24174">
    <property type="entry name" value="ANKYRIN REPEAT AND STERILE ALPHA MOTIF DOMAIN-CONTAINING PROTEIN 1"/>
    <property type="match status" value="1"/>
</dbReference>
<dbReference type="InterPro" id="IPR013761">
    <property type="entry name" value="SAM/pointed_sf"/>
</dbReference>
<dbReference type="Pfam" id="PF00536">
    <property type="entry name" value="SAM_1"/>
    <property type="match status" value="2"/>
</dbReference>
<dbReference type="STRING" id="400727.A0A2T7PW72"/>
<feature type="repeat" description="ANK" evidence="4">
    <location>
        <begin position="26"/>
        <end position="58"/>
    </location>
</feature>
<dbReference type="InterPro" id="IPR035498">
    <property type="entry name" value="Caskin1/2_SAM_2"/>
</dbReference>
<evidence type="ECO:0000259" key="8">
    <source>
        <dbReference type="PROSITE" id="PS50105"/>
    </source>
</evidence>
<dbReference type="PROSITE" id="PS50297">
    <property type="entry name" value="ANK_REP_REGION"/>
    <property type="match status" value="4"/>
</dbReference>
<organism evidence="9 10">
    <name type="scientific">Pomacea canaliculata</name>
    <name type="common">Golden apple snail</name>
    <dbReference type="NCBI Taxonomy" id="400727"/>
    <lineage>
        <taxon>Eukaryota</taxon>
        <taxon>Metazoa</taxon>
        <taxon>Spiralia</taxon>
        <taxon>Lophotrochozoa</taxon>
        <taxon>Mollusca</taxon>
        <taxon>Gastropoda</taxon>
        <taxon>Caenogastropoda</taxon>
        <taxon>Architaenioglossa</taxon>
        <taxon>Ampullarioidea</taxon>
        <taxon>Ampullariidae</taxon>
        <taxon>Pomacea</taxon>
    </lineage>
</organism>
<feature type="region of interest" description="Disordered" evidence="6">
    <location>
        <begin position="520"/>
        <end position="562"/>
    </location>
</feature>
<proteinExistence type="predicted"/>
<feature type="region of interest" description="Disordered" evidence="6">
    <location>
        <begin position="359"/>
        <end position="488"/>
    </location>
</feature>
<feature type="compositionally biased region" description="Polar residues" evidence="6">
    <location>
        <begin position="845"/>
        <end position="855"/>
    </location>
</feature>
<feature type="compositionally biased region" description="Polar residues" evidence="6">
    <location>
        <begin position="536"/>
        <end position="555"/>
    </location>
</feature>
<feature type="compositionally biased region" description="Pro residues" evidence="6">
    <location>
        <begin position="430"/>
        <end position="447"/>
    </location>
</feature>
<dbReference type="InterPro" id="IPR001452">
    <property type="entry name" value="SH3_domain"/>
</dbReference>
<dbReference type="InterPro" id="IPR036028">
    <property type="entry name" value="SH3-like_dom_sf"/>
</dbReference>
<feature type="compositionally biased region" description="Low complexity" evidence="6">
    <location>
        <begin position="359"/>
        <end position="371"/>
    </location>
</feature>
<feature type="repeat" description="ANK" evidence="4">
    <location>
        <begin position="198"/>
        <end position="230"/>
    </location>
</feature>
<feature type="region of interest" description="Disordered" evidence="6">
    <location>
        <begin position="580"/>
        <end position="607"/>
    </location>
</feature>
<accession>A0A2T7PW72</accession>
<evidence type="ECO:0000256" key="1">
    <source>
        <dbReference type="ARBA" id="ARBA00022443"/>
    </source>
</evidence>
<keyword evidence="1 5" id="KW-0728">SH3 domain</keyword>
<dbReference type="AlphaFoldDB" id="A0A2T7PW72"/>
<evidence type="ECO:0000313" key="9">
    <source>
        <dbReference type="EMBL" id="PVD37658.1"/>
    </source>
</evidence>
<keyword evidence="3 4" id="KW-0040">ANK repeat</keyword>
<keyword evidence="10" id="KW-1185">Reference proteome</keyword>
<comment type="caution">
    <text evidence="9">The sequence shown here is derived from an EMBL/GenBank/DDBJ whole genome shotgun (WGS) entry which is preliminary data.</text>
</comment>
<dbReference type="SMART" id="SM00454">
    <property type="entry name" value="SAM"/>
    <property type="match status" value="2"/>
</dbReference>
<feature type="region of interest" description="Disordered" evidence="6">
    <location>
        <begin position="789"/>
        <end position="855"/>
    </location>
</feature>
<dbReference type="EMBL" id="PZQS01000001">
    <property type="protein sequence ID" value="PVD37658.1"/>
    <property type="molecule type" value="Genomic_DNA"/>
</dbReference>
<dbReference type="InterPro" id="IPR035497">
    <property type="entry name" value="Caskin1/2_SAM_1"/>
</dbReference>
<dbReference type="Gene3D" id="1.10.150.50">
    <property type="entry name" value="Transcription Factor, Ets-1"/>
    <property type="match status" value="2"/>
</dbReference>
<protein>
    <recommendedName>
        <fullName evidence="11">Caskin-1</fullName>
    </recommendedName>
</protein>
<name>A0A2T7PW72_POMCA</name>
<dbReference type="PROSITE" id="PS50002">
    <property type="entry name" value="SH3"/>
    <property type="match status" value="1"/>
</dbReference>
<dbReference type="Pfam" id="PF07653">
    <property type="entry name" value="SH3_2"/>
    <property type="match status" value="1"/>
</dbReference>
<feature type="compositionally biased region" description="Low complexity" evidence="6">
    <location>
        <begin position="403"/>
        <end position="415"/>
    </location>
</feature>
<dbReference type="CDD" id="cd09497">
    <property type="entry name" value="SAM_caskin1_2_repeat1"/>
    <property type="match status" value="1"/>
</dbReference>
<feature type="domain" description="SAM" evidence="8">
    <location>
        <begin position="686"/>
        <end position="746"/>
    </location>
</feature>
<reference evidence="9 10" key="1">
    <citation type="submission" date="2018-04" db="EMBL/GenBank/DDBJ databases">
        <title>The genome of golden apple snail Pomacea canaliculata provides insight into stress tolerance and invasive adaptation.</title>
        <authorList>
            <person name="Liu C."/>
            <person name="Liu B."/>
            <person name="Ren Y."/>
            <person name="Zhang Y."/>
            <person name="Wang H."/>
            <person name="Li S."/>
            <person name="Jiang F."/>
            <person name="Yin L."/>
            <person name="Zhang G."/>
            <person name="Qian W."/>
            <person name="Fan W."/>
        </authorList>
    </citation>
    <scope>NUCLEOTIDE SEQUENCE [LARGE SCALE GENOMIC DNA]</scope>
    <source>
        <strain evidence="9">SZHN2017</strain>
        <tissue evidence="9">Muscle</tissue>
    </source>
</reference>
<feature type="compositionally biased region" description="Low complexity" evidence="6">
    <location>
        <begin position="587"/>
        <end position="602"/>
    </location>
</feature>
<feature type="repeat" description="ANK" evidence="4">
    <location>
        <begin position="166"/>
        <end position="198"/>
    </location>
</feature>
<dbReference type="InterPro" id="IPR033635">
    <property type="entry name" value="ANKS1/Caskin"/>
</dbReference>
<dbReference type="SUPFAM" id="SSF47769">
    <property type="entry name" value="SAM/Pointed domain"/>
    <property type="match status" value="2"/>
</dbReference>
<feature type="repeat" description="ANK" evidence="4">
    <location>
        <begin position="59"/>
        <end position="91"/>
    </location>
</feature>
<dbReference type="FunFam" id="1.10.150.50:FF:000028">
    <property type="entry name" value="caskin-2 isoform X2"/>
    <property type="match status" value="1"/>
</dbReference>
<dbReference type="Proteomes" id="UP000245119">
    <property type="component" value="Linkage Group LG1"/>
</dbReference>
<keyword evidence="2" id="KW-0677">Repeat</keyword>
<dbReference type="InterPro" id="IPR002110">
    <property type="entry name" value="Ankyrin_rpt"/>
</dbReference>
<dbReference type="InterPro" id="IPR001660">
    <property type="entry name" value="SAM"/>
</dbReference>
<evidence type="ECO:0000256" key="5">
    <source>
        <dbReference type="PROSITE-ProRule" id="PRU00192"/>
    </source>
</evidence>
<feature type="domain" description="SAM" evidence="8">
    <location>
        <begin position="626"/>
        <end position="684"/>
    </location>
</feature>
<evidence type="ECO:0000256" key="2">
    <source>
        <dbReference type="ARBA" id="ARBA00022737"/>
    </source>
</evidence>
<feature type="compositionally biased region" description="Low complexity" evidence="6">
    <location>
        <begin position="803"/>
        <end position="812"/>
    </location>
</feature>
<sequence>METCQQRLQEIIGNNKKLNINFQDGDGMSALHQSALMGSTEVIKLLLEAGASPDLQDNKGMVPLHYATWQGVAEPVQALLHKNSPVNVQALNGETPLHLACQHGHIHVVKLLLAHHADPTICSKDLKTPLDLSCEFGRYRVVEQLLRSNLCGKLLEDSPTDTLDNNRTTCLHLAARNGHSDIIRLLIQSGMNINRSTLNGTCLHEAALYGKTDVVKLLLDCGIDVNKPDSYDQTALDIVNKFTTTRAARELKQLLKEASFAVQARAVKDYFNLYEPQSLAFKEGDIITVLEQRPDGLWKGYVAQEGRMAKTGVFPSSHVVLVDGQALKQHNKVPPVPDLLSRGPYTNGHISHNGYAYSDTTSCSSSSTDDSYPPPPHVTSALGPPPTAYTSYGAPPPSPGYTHPGVVPGSPVPGHYYGGVPGVGNTTHGGPPPSTPAFSSQPPPPSPGYTSHGVPVPPSSSSGYIPASPCSPHRDAYEELPPAHGFPAYPSAQQSQYLAGKGVGSVHNHMFVEQHGEWQAPVAGAGPGGDMRAASPTHNHSPAHSNRNSAASSDSGRGFSTGHLEPKVVTVVGQHRLSGQSYESGVSSRQSYHSTSSSSLGSLDRLEESGHSSTINVQELLQAGVPDRELLQAWLHDLRFEEYYNNFVQAGYDMPTISRMTPEDLTAIGITKPVHRKRLKAELHHDLMEWLHLLGLGAYHETLANQGYDNIEYVTDITWEDLEEIGIKKLGHQKKIMLAIDRLKRITSGTKRLSSIEPRHASIEMLEPPPPAPPIGRWSGEISALPPHMYDGGLGLGAKPKKSPSGDSISTTGSGGSGSSQGSGEMRAVPLPRDDAGMAGAIPYTRQNSNNSVGHQTDVIAIQVKRQARSSTSE</sequence>
<dbReference type="PROSITE" id="PS50088">
    <property type="entry name" value="ANK_REPEAT"/>
    <property type="match status" value="5"/>
</dbReference>
<dbReference type="PANTHER" id="PTHR24174:SF16">
    <property type="entry name" value="CASKIN-2"/>
    <property type="match status" value="1"/>
</dbReference>
<feature type="compositionally biased region" description="Pro residues" evidence="6">
    <location>
        <begin position="372"/>
        <end position="387"/>
    </location>
</feature>
<dbReference type="Pfam" id="PF00023">
    <property type="entry name" value="Ank"/>
    <property type="match status" value="1"/>
</dbReference>
<feature type="repeat" description="ANK" evidence="4">
    <location>
        <begin position="92"/>
        <end position="124"/>
    </location>
</feature>